<dbReference type="PIRSF" id="PIRSF029883">
    <property type="entry name" value="KdgF"/>
    <property type="match status" value="1"/>
</dbReference>
<comment type="caution">
    <text evidence="2">The sequence shown here is derived from an EMBL/GenBank/DDBJ whole genome shotgun (WGS) entry which is preliminary data.</text>
</comment>
<dbReference type="PANTHER" id="PTHR40112">
    <property type="entry name" value="H2HPP ISOMERASE"/>
    <property type="match status" value="1"/>
</dbReference>
<dbReference type="InterPro" id="IPR025499">
    <property type="entry name" value="KdgF"/>
</dbReference>
<dbReference type="InterPro" id="IPR013096">
    <property type="entry name" value="Cupin_2"/>
</dbReference>
<feature type="domain" description="Cupin type-2" evidence="1">
    <location>
        <begin position="29"/>
        <end position="93"/>
    </location>
</feature>
<dbReference type="OrthoDB" id="9811153at2"/>
<dbReference type="InterPro" id="IPR052535">
    <property type="entry name" value="Bacilysin_H2HPP_isomerase"/>
</dbReference>
<reference evidence="2 3" key="1">
    <citation type="submission" date="2018-11" db="EMBL/GenBank/DDBJ databases">
        <title>Genome sequencing of Paenibacillus sp. KCOM 3021 (= ChDC PVNT-B20).</title>
        <authorList>
            <person name="Kook J.-K."/>
            <person name="Park S.-N."/>
            <person name="Lim Y.K."/>
        </authorList>
    </citation>
    <scope>NUCLEOTIDE SEQUENCE [LARGE SCALE GENOMIC DNA]</scope>
    <source>
        <strain evidence="2 3">KCOM 3021</strain>
    </source>
</reference>
<dbReference type="InterPro" id="IPR014710">
    <property type="entry name" value="RmlC-like_jellyroll"/>
</dbReference>
<accession>A0A3P3UCB3</accession>
<dbReference type="Pfam" id="PF07883">
    <property type="entry name" value="Cupin_2"/>
    <property type="match status" value="1"/>
</dbReference>
<keyword evidence="3" id="KW-1185">Reference proteome</keyword>
<gene>
    <name evidence="2" type="ORF">EHV15_26640</name>
</gene>
<dbReference type="AlphaFoldDB" id="A0A3P3UCB3"/>
<evidence type="ECO:0000313" key="3">
    <source>
        <dbReference type="Proteomes" id="UP000267017"/>
    </source>
</evidence>
<dbReference type="InterPro" id="IPR011051">
    <property type="entry name" value="RmlC_Cupin_sf"/>
</dbReference>
<dbReference type="EMBL" id="RRCN01000001">
    <property type="protein sequence ID" value="RRJ66093.1"/>
    <property type="molecule type" value="Genomic_DNA"/>
</dbReference>
<dbReference type="Proteomes" id="UP000267017">
    <property type="component" value="Unassembled WGS sequence"/>
</dbReference>
<dbReference type="Gene3D" id="2.60.120.10">
    <property type="entry name" value="Jelly Rolls"/>
    <property type="match status" value="1"/>
</dbReference>
<dbReference type="RefSeq" id="WP_128633887.1">
    <property type="nucleotide sequence ID" value="NZ_RRCN01000001.1"/>
</dbReference>
<evidence type="ECO:0000313" key="2">
    <source>
        <dbReference type="EMBL" id="RRJ66093.1"/>
    </source>
</evidence>
<proteinExistence type="predicted"/>
<protein>
    <submittedName>
        <fullName evidence="2">Cupin domain-containing protein</fullName>
    </submittedName>
</protein>
<organism evidence="2 3">
    <name type="scientific">Paenibacillus oralis</name>
    <dbReference type="NCBI Taxonomy" id="2490856"/>
    <lineage>
        <taxon>Bacteria</taxon>
        <taxon>Bacillati</taxon>
        <taxon>Bacillota</taxon>
        <taxon>Bacilli</taxon>
        <taxon>Bacillales</taxon>
        <taxon>Paenibacillaceae</taxon>
        <taxon>Paenibacillus</taxon>
    </lineage>
</organism>
<name>A0A3P3UCB3_9BACL</name>
<sequence length="106" mass="11895">MSNIGVWENAEPGVKRCILRAEDSLMMMEVHFAKGAEGYEHSHLHQQMSYCLRGSFIFRIDGREYCIGAGDTINIPGNAKHGVTALEENSALLDVFTPIREDLVKR</sequence>
<dbReference type="PANTHER" id="PTHR40112:SF1">
    <property type="entry name" value="H2HPP ISOMERASE"/>
    <property type="match status" value="1"/>
</dbReference>
<dbReference type="CDD" id="cd02238">
    <property type="entry name" value="cupin_KdgF"/>
    <property type="match status" value="1"/>
</dbReference>
<dbReference type="SUPFAM" id="SSF51182">
    <property type="entry name" value="RmlC-like cupins"/>
    <property type="match status" value="1"/>
</dbReference>
<evidence type="ECO:0000259" key="1">
    <source>
        <dbReference type="Pfam" id="PF07883"/>
    </source>
</evidence>